<evidence type="ECO:0000313" key="2">
    <source>
        <dbReference type="EMBL" id="EFP93517.1"/>
    </source>
</evidence>
<feature type="region of interest" description="Disordered" evidence="1">
    <location>
        <begin position="1"/>
        <end position="24"/>
    </location>
</feature>
<dbReference type="HOGENOM" id="CLU_065209_0_0_1"/>
<protein>
    <submittedName>
        <fullName evidence="2">Uncharacterized protein</fullName>
    </submittedName>
</protein>
<reference evidence="3" key="2">
    <citation type="journal article" date="2011" name="Proc. Natl. Acad. Sci. U.S.A.">
        <title>Obligate biotrophy features unraveled by the genomic analysis of rust fungi.</title>
        <authorList>
            <person name="Duplessis S."/>
            <person name="Cuomo C.A."/>
            <person name="Lin Y.-C."/>
            <person name="Aerts A."/>
            <person name="Tisserant E."/>
            <person name="Veneault-Fourrey C."/>
            <person name="Joly D.L."/>
            <person name="Hacquard S."/>
            <person name="Amselem J."/>
            <person name="Cantarel B.L."/>
            <person name="Chiu R."/>
            <person name="Coutinho P.M."/>
            <person name="Feau N."/>
            <person name="Field M."/>
            <person name="Frey P."/>
            <person name="Gelhaye E."/>
            <person name="Goldberg J."/>
            <person name="Grabherr M.G."/>
            <person name="Kodira C.D."/>
            <person name="Kohler A."/>
            <person name="Kuees U."/>
            <person name="Lindquist E.A."/>
            <person name="Lucas S.M."/>
            <person name="Mago R."/>
            <person name="Mauceli E."/>
            <person name="Morin E."/>
            <person name="Murat C."/>
            <person name="Pangilinan J.L."/>
            <person name="Park R."/>
            <person name="Pearson M."/>
            <person name="Quesneville H."/>
            <person name="Rouhier N."/>
            <person name="Sakthikumar S."/>
            <person name="Salamov A.A."/>
            <person name="Schmutz J."/>
            <person name="Selles B."/>
            <person name="Shapiro H."/>
            <person name="Tanguay P."/>
            <person name="Tuskan G.A."/>
            <person name="Henrissat B."/>
            <person name="Van de Peer Y."/>
            <person name="Rouze P."/>
            <person name="Ellis J.G."/>
            <person name="Dodds P.N."/>
            <person name="Schein J.E."/>
            <person name="Zhong S."/>
            <person name="Hamelin R.C."/>
            <person name="Grigoriev I.V."/>
            <person name="Szabo L.J."/>
            <person name="Martin F."/>
        </authorList>
    </citation>
    <scope>NUCLEOTIDE SEQUENCE [LARGE SCALE GENOMIC DNA]</scope>
    <source>
        <strain evidence="3">CRL 75-36-700-3 / race SCCL</strain>
    </source>
</reference>
<dbReference type="Proteomes" id="UP000008783">
    <property type="component" value="Unassembled WGS sequence"/>
</dbReference>
<dbReference type="VEuPathDB" id="FungiDB:PGTG_18931"/>
<organism evidence="2 3">
    <name type="scientific">Puccinia graminis f. sp. tritici (strain CRL 75-36-700-3 / race SCCL)</name>
    <name type="common">Black stem rust fungus</name>
    <dbReference type="NCBI Taxonomy" id="418459"/>
    <lineage>
        <taxon>Eukaryota</taxon>
        <taxon>Fungi</taxon>
        <taxon>Dikarya</taxon>
        <taxon>Basidiomycota</taxon>
        <taxon>Pucciniomycotina</taxon>
        <taxon>Pucciniomycetes</taxon>
        <taxon>Pucciniales</taxon>
        <taxon>Pucciniaceae</taxon>
        <taxon>Puccinia</taxon>
    </lineage>
</organism>
<dbReference type="EMBL" id="DS178396">
    <property type="protein sequence ID" value="EFP93517.1"/>
    <property type="molecule type" value="Genomic_DNA"/>
</dbReference>
<reference key="1">
    <citation type="submission" date="2007-01" db="EMBL/GenBank/DDBJ databases">
        <title>The Genome Sequence of Puccinia graminis f. sp. tritici Strain CRL 75-36-700-3.</title>
        <authorList>
            <consortium name="The Broad Institute Genome Sequencing Platform"/>
            <person name="Birren B."/>
            <person name="Lander E."/>
            <person name="Galagan J."/>
            <person name="Nusbaum C."/>
            <person name="Devon K."/>
            <person name="Cuomo C."/>
            <person name="Jaffe D."/>
            <person name="Butler J."/>
            <person name="Alvarez P."/>
            <person name="Gnerre S."/>
            <person name="Grabherr M."/>
            <person name="Mauceli E."/>
            <person name="Brockman W."/>
            <person name="Young S."/>
            <person name="LaButti K."/>
            <person name="Sykes S."/>
            <person name="DeCaprio D."/>
            <person name="Crawford M."/>
            <person name="Koehrsen M."/>
            <person name="Engels R."/>
            <person name="Montgomery P."/>
            <person name="Pearson M."/>
            <person name="Howarth C."/>
            <person name="Larson L."/>
            <person name="White J."/>
            <person name="Zeng Q."/>
            <person name="Kodira C."/>
            <person name="Yandava C."/>
            <person name="Alvarado L."/>
            <person name="O'Leary S."/>
            <person name="Szabo L."/>
            <person name="Dean R."/>
            <person name="Schein J."/>
        </authorList>
    </citation>
    <scope>NUCLEOTIDE SEQUENCE</scope>
    <source>
        <strain>CRL 75-36-700-3</strain>
    </source>
</reference>
<dbReference type="KEGG" id="pgr:PGTG_18931"/>
<proteinExistence type="predicted"/>
<gene>
    <name evidence="2" type="ORF">PGTG_18931</name>
</gene>
<dbReference type="GeneID" id="10543632"/>
<sequence>MVAQKEGLEEEHVNTGETEVNHTKEPRIVKEELRVLQDVITQTEIPTWASRVPHNFGLSGSGSLKAADWLILYTVYYPLAMVPYWVIGNDWQKQKIDGSTSVTHQDVLRDSLVQLIEITNILMMHHLEPNDITKYSKLIWEYRKTLKLGWPTQSSKPNLHLSQHYPKVIKSLGPPMATSAWAQERLNGMLGKIPRNNHIGELNKTLMSSWNKKALYYGMINQRNLGTEGSTTDSHVKKTMTTNQTNAILDSRVYKQWKVQLENMGFRGNAVEGEIKNVVITVKSVQIFNRRYVAAKDLFEKPPGNSSVEIDRGGDRIFGRISLLFMGQSREDVWFVVRPFASLNRWDEAKNPYKGLPQLNVKLIYSRKLEKAVVVHQSQVVGHIATLRNKEGTFGINQETISAIQVAY</sequence>
<dbReference type="OMA" id="EIFMHER"/>
<evidence type="ECO:0000256" key="1">
    <source>
        <dbReference type="SAM" id="MobiDB-lite"/>
    </source>
</evidence>
<dbReference type="InParanoid" id="E3LAE2"/>
<dbReference type="PANTHER" id="PTHR31912:SF34">
    <property type="entry name" value="NOTOCHORD-RELATED PROTEIN"/>
    <property type="match status" value="1"/>
</dbReference>
<dbReference type="AlphaFoldDB" id="E3LAE2"/>
<evidence type="ECO:0000313" key="3">
    <source>
        <dbReference type="Proteomes" id="UP000008783"/>
    </source>
</evidence>
<dbReference type="STRING" id="418459.E3LAE2"/>
<dbReference type="PANTHER" id="PTHR31912">
    <property type="entry name" value="IP13529P"/>
    <property type="match status" value="1"/>
</dbReference>
<keyword evidence="3" id="KW-1185">Reference proteome</keyword>
<name>E3LAE2_PUCGT</name>
<accession>E3LAE2</accession>
<dbReference type="OrthoDB" id="2507659at2759"/>
<dbReference type="RefSeq" id="XP_003337936.1">
    <property type="nucleotide sequence ID" value="XM_003337888.1"/>
</dbReference>